<feature type="domain" description="Phospholipase/carboxylesterase/thioesterase" evidence="3">
    <location>
        <begin position="72"/>
        <end position="320"/>
    </location>
</feature>
<protein>
    <recommendedName>
        <fullName evidence="3">Phospholipase/carboxylesterase/thioesterase domain-containing protein</fullName>
    </recommendedName>
</protein>
<dbReference type="InterPro" id="IPR029058">
    <property type="entry name" value="AB_hydrolase_fold"/>
</dbReference>
<dbReference type="OrthoDB" id="2418081at2759"/>
<dbReference type="PANTHER" id="PTHR10655">
    <property type="entry name" value="LYSOPHOSPHOLIPASE-RELATED"/>
    <property type="match status" value="1"/>
</dbReference>
<dbReference type="InterPro" id="IPR003140">
    <property type="entry name" value="PLipase/COase/thioEstase"/>
</dbReference>
<dbReference type="Pfam" id="PF02230">
    <property type="entry name" value="Abhydrolase_2"/>
    <property type="match status" value="1"/>
</dbReference>
<organism evidence="4 5">
    <name type="scientific">Epichloe festucae (strain Fl1)</name>
    <dbReference type="NCBI Taxonomy" id="877507"/>
    <lineage>
        <taxon>Eukaryota</taxon>
        <taxon>Fungi</taxon>
        <taxon>Dikarya</taxon>
        <taxon>Ascomycota</taxon>
        <taxon>Pezizomycotina</taxon>
        <taxon>Sordariomycetes</taxon>
        <taxon>Hypocreomycetidae</taxon>
        <taxon>Hypocreales</taxon>
        <taxon>Clavicipitaceae</taxon>
        <taxon>Epichloe</taxon>
    </lineage>
</organism>
<dbReference type="GO" id="GO:0005737">
    <property type="term" value="C:cytoplasm"/>
    <property type="evidence" value="ECO:0007669"/>
    <property type="project" value="TreeGrafter"/>
</dbReference>
<dbReference type="EMBL" id="CP031386">
    <property type="protein sequence ID" value="QPG97229.1"/>
    <property type="molecule type" value="Genomic_DNA"/>
</dbReference>
<dbReference type="SUPFAM" id="SSF53474">
    <property type="entry name" value="alpha/beta-Hydrolases"/>
    <property type="match status" value="1"/>
</dbReference>
<evidence type="ECO:0000256" key="2">
    <source>
        <dbReference type="SAM" id="MobiDB-lite"/>
    </source>
</evidence>
<comment type="similarity">
    <text evidence="1">Belongs to the AB hydrolase superfamily. AB hydrolase 2 family.</text>
</comment>
<accession>A0A7S9KPU2</accession>
<keyword evidence="5" id="KW-1185">Reference proteome</keyword>
<evidence type="ECO:0000313" key="4">
    <source>
        <dbReference type="EMBL" id="QPG97229.1"/>
    </source>
</evidence>
<sequence>MMSVGSVRELASMTGPFEYFDVESHVDGQDNQIQQAEGGERYGNGSHIHLLTRNSFIHTHSSPPFFAMGRMPVIIPVQKAHSHTVIFLHGRGDDADSFSASLKYPHDSRNRTLYEAFPTFRWVFPKSDETLSFSAGGNKVSQWFDIWNVEDFSDREEIQTLGLKQSIEMMRKILVIEAGILGGRWDRIVLAGISQGAATAAHTLLNLTLPKQARDGTALPGGLAAFVGFSCRMPFPGRDLAETRKMLNLDDVPEDNQVIRKTPVLLEHCADDEVVPVEHGRVLRDTLQGFGAHVHWREYPTGGHWFHSPTGMDEATEYLTHVLGLGESSSSTQPKPGTGGGIMDLS</sequence>
<dbReference type="GO" id="GO:0052689">
    <property type="term" value="F:carboxylic ester hydrolase activity"/>
    <property type="evidence" value="ECO:0007669"/>
    <property type="project" value="TreeGrafter"/>
</dbReference>
<evidence type="ECO:0000256" key="1">
    <source>
        <dbReference type="ARBA" id="ARBA00006499"/>
    </source>
</evidence>
<dbReference type="AlphaFoldDB" id="A0A7S9KPU2"/>
<reference evidence="4 5" key="1">
    <citation type="journal article" date="2018" name="PLoS Genet.">
        <title>Repeat elements organise 3D genome structure and mediate transcription in the filamentous fungus Epichloe festucae.</title>
        <authorList>
            <person name="Winter D.J."/>
            <person name="Ganley A.R.D."/>
            <person name="Young C.A."/>
            <person name="Liachko I."/>
            <person name="Schardl C.L."/>
            <person name="Dupont P.Y."/>
            <person name="Berry D."/>
            <person name="Ram A."/>
            <person name="Scott B."/>
            <person name="Cox M.P."/>
        </authorList>
    </citation>
    <scope>NUCLEOTIDE SEQUENCE [LARGE SCALE GENOMIC DNA]</scope>
    <source>
        <strain evidence="4 5">Fl1</strain>
    </source>
</reference>
<feature type="region of interest" description="Disordered" evidence="2">
    <location>
        <begin position="326"/>
        <end position="346"/>
    </location>
</feature>
<evidence type="ECO:0000259" key="3">
    <source>
        <dbReference type="Pfam" id="PF02230"/>
    </source>
</evidence>
<gene>
    <name evidence="4" type="ORF">C2857_005994</name>
</gene>
<dbReference type="PANTHER" id="PTHR10655:SF63">
    <property type="entry name" value="PHOSPHOLIPASE_CARBOXYLESTERASE_THIOESTERASE DOMAIN-CONTAINING PROTEIN"/>
    <property type="match status" value="1"/>
</dbReference>
<dbReference type="Gene3D" id="3.40.50.1820">
    <property type="entry name" value="alpha/beta hydrolase"/>
    <property type="match status" value="1"/>
</dbReference>
<name>A0A7S9KPU2_EPIFF</name>
<feature type="compositionally biased region" description="Gly residues" evidence="2">
    <location>
        <begin position="337"/>
        <end position="346"/>
    </location>
</feature>
<dbReference type="GO" id="GO:0008474">
    <property type="term" value="F:palmitoyl-(protein) hydrolase activity"/>
    <property type="evidence" value="ECO:0007669"/>
    <property type="project" value="TreeGrafter"/>
</dbReference>
<dbReference type="Proteomes" id="UP000594364">
    <property type="component" value="Chromosome 2"/>
</dbReference>
<dbReference type="InterPro" id="IPR050565">
    <property type="entry name" value="LYPA1-2/EST-like"/>
</dbReference>
<proteinExistence type="inferred from homology"/>
<evidence type="ECO:0000313" key="5">
    <source>
        <dbReference type="Proteomes" id="UP000594364"/>
    </source>
</evidence>